<dbReference type="CDD" id="cd06325">
    <property type="entry name" value="PBP1_ABC_unchar_transporter"/>
    <property type="match status" value="1"/>
</dbReference>
<keyword evidence="2" id="KW-1185">Reference proteome</keyword>
<dbReference type="STRING" id="1123307.GCA_000380065_00534"/>
<dbReference type="RefSeq" id="WP_018371221.1">
    <property type="nucleotide sequence ID" value="NZ_UHFR01000005.1"/>
</dbReference>
<dbReference type="SUPFAM" id="SSF53822">
    <property type="entry name" value="Periplasmic binding protein-like I"/>
    <property type="match status" value="1"/>
</dbReference>
<proteinExistence type="predicted"/>
<dbReference type="PANTHER" id="PTHR35271:SF1">
    <property type="entry name" value="ABC TRANSPORTER, SUBSTRATE-BINDING LIPOPROTEIN"/>
    <property type="match status" value="1"/>
</dbReference>
<evidence type="ECO:0000313" key="1">
    <source>
        <dbReference type="EMBL" id="SUN75990.1"/>
    </source>
</evidence>
<dbReference type="OrthoDB" id="9776955at2"/>
<dbReference type="InterPro" id="IPR028082">
    <property type="entry name" value="Peripla_BP_I"/>
</dbReference>
<protein>
    <submittedName>
        <fullName evidence="1">ABC transporter substrate binding protein</fullName>
    </submittedName>
</protein>
<dbReference type="InterPro" id="IPR047776">
    <property type="entry name" value="ABC_SBP_TrpX-like"/>
</dbReference>
<accession>A0A380KZM8</accession>
<reference evidence="1" key="1">
    <citation type="submission" date="2018-06" db="EMBL/GenBank/DDBJ databases">
        <authorList>
            <consortium name="Pathogen Informatics"/>
            <person name="Doyle S."/>
        </authorList>
    </citation>
    <scope>NUCLEOTIDE SEQUENCE [LARGE SCALE GENOMIC DNA]</scope>
    <source>
        <strain evidence="1">NCTC13765</strain>
    </source>
</reference>
<dbReference type="EMBL" id="UHFR01000005">
    <property type="protein sequence ID" value="SUN75990.1"/>
    <property type="molecule type" value="Genomic_DNA"/>
</dbReference>
<dbReference type="InterPro" id="IPR007487">
    <property type="entry name" value="ABC_transpt-TYRBP-like"/>
</dbReference>
<dbReference type="PANTHER" id="PTHR35271">
    <property type="entry name" value="ABC TRANSPORTER, SUBSTRATE-BINDING LIPOPROTEIN-RELATED"/>
    <property type="match status" value="1"/>
</dbReference>
<evidence type="ECO:0000313" key="2">
    <source>
        <dbReference type="Proteomes" id="UP000254634"/>
    </source>
</evidence>
<dbReference type="AlphaFoldDB" id="A0A380KZM8"/>
<dbReference type="Pfam" id="PF04392">
    <property type="entry name" value="ABC_sub_bind"/>
    <property type="match status" value="1"/>
</dbReference>
<dbReference type="NCBIfam" id="NF041285">
    <property type="entry name" value="ABC_SBP_TrpX"/>
    <property type="match status" value="1"/>
</dbReference>
<organism evidence="1 2">
    <name type="scientific">Streptococcus massiliensis</name>
    <dbReference type="NCBI Taxonomy" id="313439"/>
    <lineage>
        <taxon>Bacteria</taxon>
        <taxon>Bacillati</taxon>
        <taxon>Bacillota</taxon>
        <taxon>Bacilli</taxon>
        <taxon>Lactobacillales</taxon>
        <taxon>Streptococcaceae</taxon>
        <taxon>Streptococcus</taxon>
    </lineage>
</organism>
<dbReference type="Proteomes" id="UP000254634">
    <property type="component" value="Unassembled WGS sequence"/>
</dbReference>
<dbReference type="Gene3D" id="3.40.50.2300">
    <property type="match status" value="2"/>
</dbReference>
<gene>
    <name evidence="1" type="ORF">NCTC13765_00433</name>
</gene>
<name>A0A380KZM8_9STRE</name>
<sequence>MKNKRILAIVGALVAIVVIAIAVSSLNGKKETSTKEKTVKIGVLQYVSHPSLDEIYKGIKDGLAEEGYKGDKVKIDFMNAEGDQSKVATMSKQLVSNNNDVLVGIATPAAQGLANATKDKPIVMGAITDPIGANLVKDLKKPGGNVTGVSDHNPAQQQLDLIKQLTPDVKTIGALYSSSEDNSKAQVEEFTKLAEKAGYTVRPYSVPSTNEIASTMSVMTAKVDAIWIPIDNTIASAFQTVVASNKESKKPIYPSATAMVEEGGLGSVVVDQHDLGVATGKMVAKILKGAKPADTAVNIFDQGKSVVNKKVAAELGITIPDKVLKEAGQVIE</sequence>